<dbReference type="InterPro" id="IPR033389">
    <property type="entry name" value="AUX/IAA_dom"/>
</dbReference>
<evidence type="ECO:0000256" key="4">
    <source>
        <dbReference type="ARBA" id="ARBA00011726"/>
    </source>
</evidence>
<comment type="similarity">
    <text evidence="3 10">Belongs to the Aux/IAA family.</text>
</comment>
<dbReference type="Gene3D" id="3.10.20.90">
    <property type="entry name" value="Phosphatidylinositol 3-kinase Catalytic Subunit, Chain A, domain 1"/>
    <property type="match status" value="1"/>
</dbReference>
<dbReference type="EMBL" id="SWLB01000021">
    <property type="protein sequence ID" value="KAF3325009.1"/>
    <property type="molecule type" value="Genomic_DNA"/>
</dbReference>
<feature type="compositionally biased region" description="Acidic residues" evidence="11">
    <location>
        <begin position="1"/>
        <end position="10"/>
    </location>
</feature>
<evidence type="ECO:0000256" key="8">
    <source>
        <dbReference type="ARBA" id="ARBA00023242"/>
    </source>
</evidence>
<dbReference type="GO" id="GO:0005634">
    <property type="term" value="C:nucleus"/>
    <property type="evidence" value="ECO:0007669"/>
    <property type="project" value="UniProtKB-SubCell"/>
</dbReference>
<feature type="domain" description="PB1" evidence="12">
    <location>
        <begin position="37"/>
        <end position="122"/>
    </location>
</feature>
<evidence type="ECO:0000313" key="14">
    <source>
        <dbReference type="Proteomes" id="UP000623129"/>
    </source>
</evidence>
<evidence type="ECO:0000313" key="13">
    <source>
        <dbReference type="EMBL" id="KAF3325009.1"/>
    </source>
</evidence>
<gene>
    <name evidence="13" type="ORF">FCM35_KLT11166</name>
</gene>
<evidence type="ECO:0000256" key="2">
    <source>
        <dbReference type="ARBA" id="ARBA00004123"/>
    </source>
</evidence>
<dbReference type="PROSITE" id="PS51745">
    <property type="entry name" value="PB1"/>
    <property type="match status" value="1"/>
</dbReference>
<dbReference type="SUPFAM" id="SSF54277">
    <property type="entry name" value="CAD &amp; PB1 domains"/>
    <property type="match status" value="1"/>
</dbReference>
<evidence type="ECO:0000256" key="3">
    <source>
        <dbReference type="ARBA" id="ARBA00006728"/>
    </source>
</evidence>
<evidence type="ECO:0000256" key="9">
    <source>
        <dbReference type="ARBA" id="ARBA00023294"/>
    </source>
</evidence>
<evidence type="ECO:0000256" key="5">
    <source>
        <dbReference type="ARBA" id="ARBA00022491"/>
    </source>
</evidence>
<keyword evidence="5 10" id="KW-0678">Repressor</keyword>
<evidence type="ECO:0000259" key="12">
    <source>
        <dbReference type="PROSITE" id="PS51745"/>
    </source>
</evidence>
<dbReference type="GO" id="GO:0006355">
    <property type="term" value="P:regulation of DNA-templated transcription"/>
    <property type="evidence" value="ECO:0007669"/>
    <property type="project" value="InterPro"/>
</dbReference>
<keyword evidence="6 10" id="KW-0805">Transcription regulation</keyword>
<dbReference type="Proteomes" id="UP000623129">
    <property type="component" value="Unassembled WGS sequence"/>
</dbReference>
<keyword evidence="9 10" id="KW-0927">Auxin signaling pathway</keyword>
<dbReference type="GO" id="GO:0009734">
    <property type="term" value="P:auxin-activated signaling pathway"/>
    <property type="evidence" value="ECO:0007669"/>
    <property type="project" value="UniProtKB-UniRule"/>
</dbReference>
<dbReference type="InterPro" id="IPR053793">
    <property type="entry name" value="PB1-like"/>
</dbReference>
<dbReference type="PANTHER" id="PTHR31734">
    <property type="entry name" value="AUXIN-RESPONSIVE PROTEIN IAA17"/>
    <property type="match status" value="1"/>
</dbReference>
<proteinExistence type="inferred from homology"/>
<comment type="function">
    <text evidence="1 10">Aux/IAA proteins are short-lived transcriptional factors that function as repressors of early auxin response genes at low auxin concentrations.</text>
</comment>
<dbReference type="AlphaFoldDB" id="A0A833QTE7"/>
<keyword evidence="8 10" id="KW-0539">Nucleus</keyword>
<reference evidence="13" key="1">
    <citation type="submission" date="2020-01" db="EMBL/GenBank/DDBJ databases">
        <title>Genome sequence of Kobresia littledalei, the first chromosome-level genome in the family Cyperaceae.</title>
        <authorList>
            <person name="Qu G."/>
        </authorList>
    </citation>
    <scope>NUCLEOTIDE SEQUENCE</scope>
    <source>
        <strain evidence="13">C.B.Clarke</strain>
        <tissue evidence="13">Leaf</tissue>
    </source>
</reference>
<keyword evidence="7 10" id="KW-0804">Transcription</keyword>
<evidence type="ECO:0000256" key="1">
    <source>
        <dbReference type="ARBA" id="ARBA00002159"/>
    </source>
</evidence>
<sequence>MAGYGDDVDMTELTLAPPGKAGSSSSKGRRRKVEEDAIYVKVSMDGAPYLRKLDLTVYRDYEDLIMSLSDMFRCYSLGGLEGYDECEYAVAYEDGDGDWMLVGDVPWMMFVSSCRRMRIMKGSEARGLGSSD</sequence>
<evidence type="ECO:0000256" key="7">
    <source>
        <dbReference type="ARBA" id="ARBA00023163"/>
    </source>
</evidence>
<comment type="subunit">
    <text evidence="4 10">Homodimers and heterodimers.</text>
</comment>
<comment type="caution">
    <text evidence="13">The sequence shown here is derived from an EMBL/GenBank/DDBJ whole genome shotgun (WGS) entry which is preliminary data.</text>
</comment>
<dbReference type="InterPro" id="IPR003311">
    <property type="entry name" value="AUX_IAA"/>
</dbReference>
<keyword evidence="14" id="KW-1185">Reference proteome</keyword>
<protein>
    <recommendedName>
        <fullName evidence="10">Auxin-responsive protein</fullName>
    </recommendedName>
</protein>
<dbReference type="Pfam" id="PF02309">
    <property type="entry name" value="AUX_IAA"/>
    <property type="match status" value="1"/>
</dbReference>
<organism evidence="13 14">
    <name type="scientific">Carex littledalei</name>
    <dbReference type="NCBI Taxonomy" id="544730"/>
    <lineage>
        <taxon>Eukaryota</taxon>
        <taxon>Viridiplantae</taxon>
        <taxon>Streptophyta</taxon>
        <taxon>Embryophyta</taxon>
        <taxon>Tracheophyta</taxon>
        <taxon>Spermatophyta</taxon>
        <taxon>Magnoliopsida</taxon>
        <taxon>Liliopsida</taxon>
        <taxon>Poales</taxon>
        <taxon>Cyperaceae</taxon>
        <taxon>Cyperoideae</taxon>
        <taxon>Cariceae</taxon>
        <taxon>Carex</taxon>
        <taxon>Carex subgen. Euthyceras</taxon>
    </lineage>
</organism>
<accession>A0A833QTE7</accession>
<feature type="region of interest" description="Disordered" evidence="11">
    <location>
        <begin position="1"/>
        <end position="32"/>
    </location>
</feature>
<comment type="subcellular location">
    <subcellularLocation>
        <location evidence="2 10">Nucleus</location>
    </subcellularLocation>
</comment>
<evidence type="ECO:0000256" key="6">
    <source>
        <dbReference type="ARBA" id="ARBA00023015"/>
    </source>
</evidence>
<name>A0A833QTE7_9POAL</name>
<dbReference type="FunFam" id="3.10.20.90:FF:000078">
    <property type="entry name" value="Auxin-responsive protein"/>
    <property type="match status" value="1"/>
</dbReference>
<evidence type="ECO:0000256" key="10">
    <source>
        <dbReference type="RuleBase" id="RU004549"/>
    </source>
</evidence>
<feature type="compositionally biased region" description="Low complexity" evidence="11">
    <location>
        <begin position="16"/>
        <end position="26"/>
    </location>
</feature>
<evidence type="ECO:0000256" key="11">
    <source>
        <dbReference type="SAM" id="MobiDB-lite"/>
    </source>
</evidence>
<dbReference type="PANTHER" id="PTHR31734:SF250">
    <property type="entry name" value="AUXIN-RESPONSIVE PROTEIN IAA26"/>
    <property type="match status" value="1"/>
</dbReference>
<dbReference type="OrthoDB" id="1926344at2759"/>